<reference evidence="1" key="1">
    <citation type="submission" date="2020-05" db="EMBL/GenBank/DDBJ databases">
        <title>Large-scale comparative analyses of tick genomes elucidate their genetic diversity and vector capacities.</title>
        <authorList>
            <person name="Jia N."/>
            <person name="Wang J."/>
            <person name="Shi W."/>
            <person name="Du L."/>
            <person name="Sun Y."/>
            <person name="Zhan W."/>
            <person name="Jiang J."/>
            <person name="Wang Q."/>
            <person name="Zhang B."/>
            <person name="Ji P."/>
            <person name="Sakyi L.B."/>
            <person name="Cui X."/>
            <person name="Yuan T."/>
            <person name="Jiang B."/>
            <person name="Yang W."/>
            <person name="Lam T.T.-Y."/>
            <person name="Chang Q."/>
            <person name="Ding S."/>
            <person name="Wang X."/>
            <person name="Zhu J."/>
            <person name="Ruan X."/>
            <person name="Zhao L."/>
            <person name="Wei J."/>
            <person name="Que T."/>
            <person name="Du C."/>
            <person name="Cheng J."/>
            <person name="Dai P."/>
            <person name="Han X."/>
            <person name="Huang E."/>
            <person name="Gao Y."/>
            <person name="Liu J."/>
            <person name="Shao H."/>
            <person name="Ye R."/>
            <person name="Li L."/>
            <person name="Wei W."/>
            <person name="Wang X."/>
            <person name="Wang C."/>
            <person name="Yang T."/>
            <person name="Huo Q."/>
            <person name="Li W."/>
            <person name="Guo W."/>
            <person name="Chen H."/>
            <person name="Zhou L."/>
            <person name="Ni X."/>
            <person name="Tian J."/>
            <person name="Zhou Y."/>
            <person name="Sheng Y."/>
            <person name="Liu T."/>
            <person name="Pan Y."/>
            <person name="Xia L."/>
            <person name="Li J."/>
            <person name="Zhao F."/>
            <person name="Cao W."/>
        </authorList>
    </citation>
    <scope>NUCLEOTIDE SEQUENCE</scope>
    <source>
        <strain evidence="1">Hyas-2018</strain>
    </source>
</reference>
<proteinExistence type="predicted"/>
<name>A0ACB7T142_HYAAI</name>
<keyword evidence="2" id="KW-1185">Reference proteome</keyword>
<sequence>MSPPTVDQKTGSEMTARRRLRKVCERVRSTVDVAHAPSIRTARRQFETDASSKKGPRHVVVENRRNKALPPYVPRPLPHSRALRQARELSHSGKAVVSSHGLFAAAARQ</sequence>
<organism evidence="1 2">
    <name type="scientific">Hyalomma asiaticum</name>
    <name type="common">Tick</name>
    <dbReference type="NCBI Taxonomy" id="266040"/>
    <lineage>
        <taxon>Eukaryota</taxon>
        <taxon>Metazoa</taxon>
        <taxon>Ecdysozoa</taxon>
        <taxon>Arthropoda</taxon>
        <taxon>Chelicerata</taxon>
        <taxon>Arachnida</taxon>
        <taxon>Acari</taxon>
        <taxon>Parasitiformes</taxon>
        <taxon>Ixodida</taxon>
        <taxon>Ixodoidea</taxon>
        <taxon>Ixodidae</taxon>
        <taxon>Hyalomminae</taxon>
        <taxon>Hyalomma</taxon>
    </lineage>
</organism>
<protein>
    <submittedName>
        <fullName evidence="1">Uncharacterized protein</fullName>
    </submittedName>
</protein>
<accession>A0ACB7T142</accession>
<dbReference type="Proteomes" id="UP000821845">
    <property type="component" value="Chromosome 11"/>
</dbReference>
<evidence type="ECO:0000313" key="2">
    <source>
        <dbReference type="Proteomes" id="UP000821845"/>
    </source>
</evidence>
<gene>
    <name evidence="1" type="ORF">HPB50_008506</name>
</gene>
<comment type="caution">
    <text evidence="1">The sequence shown here is derived from an EMBL/GenBank/DDBJ whole genome shotgun (WGS) entry which is preliminary data.</text>
</comment>
<dbReference type="EMBL" id="CM023491">
    <property type="protein sequence ID" value="KAH6940828.1"/>
    <property type="molecule type" value="Genomic_DNA"/>
</dbReference>
<evidence type="ECO:0000313" key="1">
    <source>
        <dbReference type="EMBL" id="KAH6940828.1"/>
    </source>
</evidence>